<reference evidence="3" key="2">
    <citation type="journal article" date="2007" name="Science">
        <title>Draft genome sequence of the sexually transmitted pathogen Trichomonas vaginalis.</title>
        <authorList>
            <person name="Carlton J.M."/>
            <person name="Hirt R.P."/>
            <person name="Silva J.C."/>
            <person name="Delcher A.L."/>
            <person name="Schatz M."/>
            <person name="Zhao Q."/>
            <person name="Wortman J.R."/>
            <person name="Bidwell S.L."/>
            <person name="Alsmark U.C.M."/>
            <person name="Besteiro S."/>
            <person name="Sicheritz-Ponten T."/>
            <person name="Noel C.J."/>
            <person name="Dacks J.B."/>
            <person name="Foster P.G."/>
            <person name="Simillion C."/>
            <person name="Van de Peer Y."/>
            <person name="Miranda-Saavedra D."/>
            <person name="Barton G.J."/>
            <person name="Westrop G.D."/>
            <person name="Mueller S."/>
            <person name="Dessi D."/>
            <person name="Fiori P.L."/>
            <person name="Ren Q."/>
            <person name="Paulsen I."/>
            <person name="Zhang H."/>
            <person name="Bastida-Corcuera F.D."/>
            <person name="Simoes-Barbosa A."/>
            <person name="Brown M.T."/>
            <person name="Hayes R.D."/>
            <person name="Mukherjee M."/>
            <person name="Okumura C.Y."/>
            <person name="Schneider R."/>
            <person name="Smith A.J."/>
            <person name="Vanacova S."/>
            <person name="Villalvazo M."/>
            <person name="Haas B.J."/>
            <person name="Pertea M."/>
            <person name="Feldblyum T.V."/>
            <person name="Utterback T.R."/>
            <person name="Shu C.L."/>
            <person name="Osoegawa K."/>
            <person name="de Jong P.J."/>
            <person name="Hrdy I."/>
            <person name="Horvathova L."/>
            <person name="Zubacova Z."/>
            <person name="Dolezal P."/>
            <person name="Malik S.B."/>
            <person name="Logsdon J.M. Jr."/>
            <person name="Henze K."/>
            <person name="Gupta A."/>
            <person name="Wang C.C."/>
            <person name="Dunne R.L."/>
            <person name="Upcroft J.A."/>
            <person name="Upcroft P."/>
            <person name="White O."/>
            <person name="Salzberg S.L."/>
            <person name="Tang P."/>
            <person name="Chiu C.-H."/>
            <person name="Lee Y.-S."/>
            <person name="Embley T.M."/>
            <person name="Coombs G.H."/>
            <person name="Mottram J.C."/>
            <person name="Tachezy J."/>
            <person name="Fraser-Liggett C.M."/>
            <person name="Johnson P.J."/>
        </authorList>
    </citation>
    <scope>NUCLEOTIDE SEQUENCE [LARGE SCALE GENOMIC DNA]</scope>
    <source>
        <strain evidence="3">G3</strain>
    </source>
</reference>
<sequence>MKGTPEEARVTADKALHDEMVYVVRELTEEFQDNPKIQPHLKSFARMLTELDDSCNKNSQLITKCEDFSQNLVEKAKTVKDILYQIHEDKEIIAKLNSEFDRATKRMERFEAKDKYNASIVSDLKSDFDVTYNISNEKLRQEQETESQRKENKLIQEEIQENKNKILDIKNQIKNANTLFENMKQEVNNVKETVESLTKQIDESSLLQQEMNQENREAFPRMKSLSVENEESEAKLAELGDLVSKSVVDPELGKQITILNIQKQSAVAEGQNHLTAIAIRKNKLEIIRKKNEETEAYITRIKNKIAKNEKNLVTLNEQLNAQLEVRKQIEPKFKEVEDRHNELKKLRNEAKKESKDLLEKVVDLGFKGVKLNNEKSVEERRILAQQLIMQALNKESVNETHKLKEINNQSSILQSESIGCRSDAQKMKENASKILTEIEMIQTEGQRIKMQLHSVKEEIDSINNQNQEASDNLQEIKDKTVKQSQMVERLKTEKNMYEKLVEAANAETDVLQRNFNELIVNIKAMTDRIDHLIDMTRKYHEASNVLKEANIVIQDMNKQTEEGCRNSDKINQQLVNDAVKLQGLLEKSAWDYRQQKKEFAMLNNSYQIVVQQCLEKGKKIQELRDEIKAQMTVLAKSKQQYLSKIDQLMKLDADYNYYMDINDKLTALDAHTKELKQKDKELTFALTGQQLRKTNIMEELKIPRNVHRYTIMASTNPELAKQYKYLWYLRQRYAETLVVLEKTKEKRDKMKENLSRIETITDNNPLEVDEVQKRIKVYEEAVKEKGRQLEAMNREIQGNQVDINEENISCQSAREEITKRKELTASMRGKTLKPQSSVANEEDLYFITEPSSACVTTFGGGFTPRLPETARDSKRFTARNFNPKEVENVDFTNPMLRNQRAYLYLPNMRRSARTTNAAGNRTKSPPHSARVVRQSIIV</sequence>
<feature type="coiled-coil region" evidence="2">
    <location>
        <begin position="740"/>
        <end position="795"/>
    </location>
</feature>
<dbReference type="FunCoup" id="A2E737">
    <property type="interactions" value="171"/>
</dbReference>
<dbReference type="VEuPathDB" id="TrichDB:TVAG_006300"/>
<dbReference type="VEuPathDB" id="TrichDB:TVAGG3_0982840"/>
<keyword evidence="4" id="KW-1185">Reference proteome</keyword>
<feature type="coiled-coil region" evidence="2">
    <location>
        <begin position="298"/>
        <end position="360"/>
    </location>
</feature>
<organism evidence="3 4">
    <name type="scientific">Trichomonas vaginalis (strain ATCC PRA-98 / G3)</name>
    <dbReference type="NCBI Taxonomy" id="412133"/>
    <lineage>
        <taxon>Eukaryota</taxon>
        <taxon>Metamonada</taxon>
        <taxon>Parabasalia</taxon>
        <taxon>Trichomonadida</taxon>
        <taxon>Trichomonadidae</taxon>
        <taxon>Trichomonas</taxon>
    </lineage>
</organism>
<proteinExistence type="predicted"/>
<evidence type="ECO:0000256" key="1">
    <source>
        <dbReference type="ARBA" id="ARBA00023054"/>
    </source>
</evidence>
<protein>
    <submittedName>
        <fullName evidence="3">Uncharacterized protein</fullName>
    </submittedName>
</protein>
<dbReference type="GO" id="GO:0005856">
    <property type="term" value="C:cytoskeleton"/>
    <property type="evidence" value="ECO:0000318"/>
    <property type="project" value="GO_Central"/>
</dbReference>
<name>A2E737_TRIV3</name>
<dbReference type="InParanoid" id="A2E737"/>
<gene>
    <name evidence="3" type="ORF">TVAG_006300</name>
</gene>
<dbReference type="Proteomes" id="UP000001542">
    <property type="component" value="Unassembled WGS sequence"/>
</dbReference>
<dbReference type="PANTHER" id="PTHR32083">
    <property type="entry name" value="CILIA AND FLAGELLA-ASSOCIATED PROTEIN 58-RELATED"/>
    <property type="match status" value="1"/>
</dbReference>
<accession>A2E737</accession>
<feature type="coiled-coil region" evidence="2">
    <location>
        <begin position="389"/>
        <end position="514"/>
    </location>
</feature>
<dbReference type="KEGG" id="tva:4769509"/>
<feature type="coiled-coil region" evidence="2">
    <location>
        <begin position="140"/>
        <end position="242"/>
    </location>
</feature>
<reference evidence="3" key="1">
    <citation type="submission" date="2006-10" db="EMBL/GenBank/DDBJ databases">
        <authorList>
            <person name="Amadeo P."/>
            <person name="Zhao Q."/>
            <person name="Wortman J."/>
            <person name="Fraser-Liggett C."/>
            <person name="Carlton J."/>
        </authorList>
    </citation>
    <scope>NUCLEOTIDE SEQUENCE</scope>
    <source>
        <strain evidence="3">G3</strain>
    </source>
</reference>
<dbReference type="SMR" id="A2E737"/>
<keyword evidence="1 2" id="KW-0175">Coiled coil</keyword>
<dbReference type="PANTHER" id="PTHR32083:SF0">
    <property type="entry name" value="CILIA AND FLAGELLA-ASSOCIATED PROTEIN 58"/>
    <property type="match status" value="1"/>
</dbReference>
<dbReference type="RefSeq" id="XP_001323778.1">
    <property type="nucleotide sequence ID" value="XM_001323743.1"/>
</dbReference>
<dbReference type="EMBL" id="DS113317">
    <property type="protein sequence ID" value="EAY11555.1"/>
    <property type="molecule type" value="Genomic_DNA"/>
</dbReference>
<evidence type="ECO:0000313" key="4">
    <source>
        <dbReference type="Proteomes" id="UP000001542"/>
    </source>
</evidence>
<dbReference type="AlphaFoldDB" id="A2E737"/>
<evidence type="ECO:0000313" key="3">
    <source>
        <dbReference type="EMBL" id="EAY11555.1"/>
    </source>
</evidence>
<evidence type="ECO:0000256" key="2">
    <source>
        <dbReference type="SAM" id="Coils"/>
    </source>
</evidence>